<name>A0ABM7MBM0_9GAMM</name>
<dbReference type="Gene3D" id="3.30.420.40">
    <property type="match status" value="1"/>
</dbReference>
<dbReference type="EMBL" id="AP024202">
    <property type="protein sequence ID" value="BCN92682.1"/>
    <property type="molecule type" value="Genomic_DNA"/>
</dbReference>
<dbReference type="InterPro" id="IPR003836">
    <property type="entry name" value="Glucokinase"/>
</dbReference>
<dbReference type="InterPro" id="IPR043129">
    <property type="entry name" value="ATPase_NBD"/>
</dbReference>
<keyword evidence="1" id="KW-0808">Transferase</keyword>
<keyword evidence="5" id="KW-1185">Reference proteome</keyword>
<dbReference type="CDD" id="cd24008">
    <property type="entry name" value="ASKHA_NBD_GLK"/>
    <property type="match status" value="1"/>
</dbReference>
<comment type="similarity">
    <text evidence="3">Belongs to the bacterial glucokinase family.</text>
</comment>
<sequence length="368" mass="40547">MYYLAGDIGGTKALLQLIQVRPENRSSSAIGQQRFLCNQFDSLQSIVSRFLSSFDIPNLTIESACFGLPGPVHSRQVQLTNLPWIVDADQIEQACSINRVHFVNDFYAAALGVDTLSSSELISLYLPVNSQTNGEPIKGNRLVIGAGTGLGVAPVFYDGEAFLPQSSEGGHFEFAPISETQQLLLQWLWQQWEHVSYERVLSGPGLEALYQFFSEHAVVTSYSQISSQILNKNKLFTKQNNPVGLNFAPTDFNLSKRLLNAEQISQAADAGDPVAIQALTEFVTIYGAFVGAVALIWPAPNGIYLAGGIAVKILNWMQKPYFQKAYLEKGRMTQIVENIPVYLVADESLGLRGAMRQNQILAHSKRIS</sequence>
<proteinExistence type="inferred from homology"/>
<evidence type="ECO:0000256" key="3">
    <source>
        <dbReference type="RuleBase" id="RU004046"/>
    </source>
</evidence>
<accession>A0ABM7MBM0</accession>
<dbReference type="Proteomes" id="UP001054820">
    <property type="component" value="Chromosome"/>
</dbReference>
<gene>
    <name evidence="4" type="primary">glk</name>
    <name evidence="4" type="ORF">THMIRHAM_04670</name>
</gene>
<reference evidence="4" key="1">
    <citation type="journal article" date="2022" name="Arch. Microbiol.">
        <title>Thiomicrorhabdus immobilis sp. nov., a mesophilic sulfur-oxidizing bacterium isolated from sediment of a brackish lake in northern Japan.</title>
        <authorList>
            <person name="Kojima H."/>
            <person name="Mochizuki J."/>
            <person name="Kanda M."/>
            <person name="Watanabe T."/>
            <person name="Fukui M."/>
        </authorList>
    </citation>
    <scope>NUCLEOTIDE SEQUENCE</scope>
    <source>
        <strain evidence="4">Am19</strain>
    </source>
</reference>
<dbReference type="Pfam" id="PF02685">
    <property type="entry name" value="Glucokinase"/>
    <property type="match status" value="1"/>
</dbReference>
<dbReference type="PANTHER" id="PTHR47363:SF1">
    <property type="entry name" value="GLUCOKINASE"/>
    <property type="match status" value="1"/>
</dbReference>
<evidence type="ECO:0000313" key="4">
    <source>
        <dbReference type="EMBL" id="BCN92682.1"/>
    </source>
</evidence>
<dbReference type="RefSeq" id="WP_237262796.1">
    <property type="nucleotide sequence ID" value="NZ_AP024202.1"/>
</dbReference>
<evidence type="ECO:0000313" key="5">
    <source>
        <dbReference type="Proteomes" id="UP001054820"/>
    </source>
</evidence>
<evidence type="ECO:0000256" key="2">
    <source>
        <dbReference type="ARBA" id="ARBA00022777"/>
    </source>
</evidence>
<dbReference type="SUPFAM" id="SSF53067">
    <property type="entry name" value="Actin-like ATPase domain"/>
    <property type="match status" value="1"/>
</dbReference>
<dbReference type="PANTHER" id="PTHR47363">
    <property type="entry name" value="GLUCOKINASE"/>
    <property type="match status" value="1"/>
</dbReference>
<keyword evidence="2" id="KW-0418">Kinase</keyword>
<protein>
    <submittedName>
        <fullName evidence="4">Glucokinase</fullName>
    </submittedName>
</protein>
<dbReference type="Gene3D" id="3.40.367.20">
    <property type="match status" value="1"/>
</dbReference>
<evidence type="ECO:0000256" key="1">
    <source>
        <dbReference type="ARBA" id="ARBA00022679"/>
    </source>
</evidence>
<organism evidence="4 5">
    <name type="scientific">Thiomicrorhabdus immobilis</name>
    <dbReference type="NCBI Taxonomy" id="2791037"/>
    <lineage>
        <taxon>Bacteria</taxon>
        <taxon>Pseudomonadati</taxon>
        <taxon>Pseudomonadota</taxon>
        <taxon>Gammaproteobacteria</taxon>
        <taxon>Thiotrichales</taxon>
        <taxon>Piscirickettsiaceae</taxon>
        <taxon>Thiomicrorhabdus</taxon>
    </lineage>
</organism>